<dbReference type="EnsemblMetazoa" id="CapteT208431">
    <property type="protein sequence ID" value="CapteP208431"/>
    <property type="gene ID" value="CapteG208431"/>
</dbReference>
<protein>
    <submittedName>
        <fullName evidence="1 2">Uncharacterized protein</fullName>
    </submittedName>
</protein>
<dbReference type="EMBL" id="AMQN01011031">
    <property type="status" value="NOT_ANNOTATED_CDS"/>
    <property type="molecule type" value="Genomic_DNA"/>
</dbReference>
<proteinExistence type="predicted"/>
<reference evidence="2" key="3">
    <citation type="submission" date="2015-06" db="UniProtKB">
        <authorList>
            <consortium name="EnsemblMetazoa"/>
        </authorList>
    </citation>
    <scope>IDENTIFICATION</scope>
</reference>
<reference evidence="3" key="1">
    <citation type="submission" date="2012-12" db="EMBL/GenBank/DDBJ databases">
        <authorList>
            <person name="Hellsten U."/>
            <person name="Grimwood J."/>
            <person name="Chapman J.A."/>
            <person name="Shapiro H."/>
            <person name="Aerts A."/>
            <person name="Otillar R.P."/>
            <person name="Terry A.Y."/>
            <person name="Boore J.L."/>
            <person name="Simakov O."/>
            <person name="Marletaz F."/>
            <person name="Cho S.-J."/>
            <person name="Edsinger-Gonzales E."/>
            <person name="Havlak P."/>
            <person name="Kuo D.-H."/>
            <person name="Larsson T."/>
            <person name="Lv J."/>
            <person name="Arendt D."/>
            <person name="Savage R."/>
            <person name="Osoegawa K."/>
            <person name="de Jong P."/>
            <person name="Lindberg D.R."/>
            <person name="Seaver E.C."/>
            <person name="Weisblat D.A."/>
            <person name="Putnam N.H."/>
            <person name="Grigoriev I.V."/>
            <person name="Rokhsar D.S."/>
        </authorList>
    </citation>
    <scope>NUCLEOTIDE SEQUENCE</scope>
    <source>
        <strain evidence="3">I ESC-2004</strain>
    </source>
</reference>
<dbReference type="Proteomes" id="UP000014760">
    <property type="component" value="Unassembled WGS sequence"/>
</dbReference>
<dbReference type="EMBL" id="KB308652">
    <property type="protein sequence ID" value="ELT97102.1"/>
    <property type="molecule type" value="Genomic_DNA"/>
</dbReference>
<reference evidence="1 3" key="2">
    <citation type="journal article" date="2013" name="Nature">
        <title>Insights into bilaterian evolution from three spiralian genomes.</title>
        <authorList>
            <person name="Simakov O."/>
            <person name="Marletaz F."/>
            <person name="Cho S.J."/>
            <person name="Edsinger-Gonzales E."/>
            <person name="Havlak P."/>
            <person name="Hellsten U."/>
            <person name="Kuo D.H."/>
            <person name="Larsson T."/>
            <person name="Lv J."/>
            <person name="Arendt D."/>
            <person name="Savage R."/>
            <person name="Osoegawa K."/>
            <person name="de Jong P."/>
            <person name="Grimwood J."/>
            <person name="Chapman J.A."/>
            <person name="Shapiro H."/>
            <person name="Aerts A."/>
            <person name="Otillar R.P."/>
            <person name="Terry A.Y."/>
            <person name="Boore J.L."/>
            <person name="Grigoriev I.V."/>
            <person name="Lindberg D.R."/>
            <person name="Seaver E.C."/>
            <person name="Weisblat D.A."/>
            <person name="Putnam N.H."/>
            <person name="Rokhsar D.S."/>
        </authorList>
    </citation>
    <scope>NUCLEOTIDE SEQUENCE</scope>
    <source>
        <strain evidence="1 3">I ESC-2004</strain>
    </source>
</reference>
<evidence type="ECO:0000313" key="1">
    <source>
        <dbReference type="EMBL" id="ELT97102.1"/>
    </source>
</evidence>
<sequence length="241" mass="26877">MSRITCHFPSGEMQRAATMVVVVFTICSLAFDQSFRQGHLHLTRNIRPKEFLVWRSFMAWSLSRCCLAILEDSLQYASVSKATGGWWNCSLLNATRLCPNDIVEDEGAGLLSLVPLFCPETSTTMPHNCTNDTLVCGDGIGFPRESKPFVNVSKLRFYSDVHVGLIKGCDGIQILLGISNLTLKTNLGQTFGPLLPFEYCERISEYHISGIRVTSITGLFDAGSDIYMESIKWKYEKCSPP</sequence>
<evidence type="ECO:0000313" key="2">
    <source>
        <dbReference type="EnsemblMetazoa" id="CapteP208431"/>
    </source>
</evidence>
<evidence type="ECO:0000313" key="3">
    <source>
        <dbReference type="Proteomes" id="UP000014760"/>
    </source>
</evidence>
<dbReference type="HOGENOM" id="CLU_998336_0_0_1"/>
<organism evidence="1">
    <name type="scientific">Capitella teleta</name>
    <name type="common">Polychaete worm</name>
    <dbReference type="NCBI Taxonomy" id="283909"/>
    <lineage>
        <taxon>Eukaryota</taxon>
        <taxon>Metazoa</taxon>
        <taxon>Spiralia</taxon>
        <taxon>Lophotrochozoa</taxon>
        <taxon>Annelida</taxon>
        <taxon>Polychaeta</taxon>
        <taxon>Sedentaria</taxon>
        <taxon>Scolecida</taxon>
        <taxon>Capitellidae</taxon>
        <taxon>Capitella</taxon>
    </lineage>
</organism>
<accession>R7TU20</accession>
<dbReference type="AlphaFoldDB" id="R7TU20"/>
<keyword evidence="3" id="KW-1185">Reference proteome</keyword>
<gene>
    <name evidence="1" type="ORF">CAPTEDRAFT_208431</name>
</gene>
<name>R7TU20_CAPTE</name>